<dbReference type="EMBL" id="JAAMPI010000517">
    <property type="protein sequence ID" value="KAF4630755.1"/>
    <property type="molecule type" value="Genomic_DNA"/>
</dbReference>
<dbReference type="GO" id="GO:0016651">
    <property type="term" value="F:oxidoreductase activity, acting on NAD(P)H"/>
    <property type="evidence" value="ECO:0007669"/>
    <property type="project" value="InterPro"/>
</dbReference>
<dbReference type="CDD" id="cd08249">
    <property type="entry name" value="enoyl_reductase_like"/>
    <property type="match status" value="1"/>
</dbReference>
<dbReference type="InterPro" id="IPR011032">
    <property type="entry name" value="GroES-like_sf"/>
</dbReference>
<dbReference type="PANTHER" id="PTHR45348">
    <property type="entry name" value="HYPOTHETICAL OXIDOREDUCTASE (EUROFUNG)"/>
    <property type="match status" value="1"/>
</dbReference>
<dbReference type="AlphaFoldDB" id="A0A8H4RIN7"/>
<evidence type="ECO:0000256" key="1">
    <source>
        <dbReference type="ARBA" id="ARBA00008072"/>
    </source>
</evidence>
<gene>
    <name evidence="4" type="ORF">G7Y89_g7387</name>
</gene>
<dbReference type="Gene3D" id="3.90.180.10">
    <property type="entry name" value="Medium-chain alcohol dehydrogenases, catalytic domain"/>
    <property type="match status" value="1"/>
</dbReference>
<dbReference type="InterPro" id="IPR013154">
    <property type="entry name" value="ADH-like_N"/>
</dbReference>
<dbReference type="InterPro" id="IPR036291">
    <property type="entry name" value="NAD(P)-bd_dom_sf"/>
</dbReference>
<dbReference type="SMART" id="SM00829">
    <property type="entry name" value="PKS_ER"/>
    <property type="match status" value="1"/>
</dbReference>
<evidence type="ECO:0000259" key="3">
    <source>
        <dbReference type="SMART" id="SM00829"/>
    </source>
</evidence>
<dbReference type="Pfam" id="PF00107">
    <property type="entry name" value="ADH_zinc_N"/>
    <property type="match status" value="1"/>
</dbReference>
<organism evidence="4 5">
    <name type="scientific">Cudoniella acicularis</name>
    <dbReference type="NCBI Taxonomy" id="354080"/>
    <lineage>
        <taxon>Eukaryota</taxon>
        <taxon>Fungi</taxon>
        <taxon>Dikarya</taxon>
        <taxon>Ascomycota</taxon>
        <taxon>Pezizomycotina</taxon>
        <taxon>Leotiomycetes</taxon>
        <taxon>Helotiales</taxon>
        <taxon>Tricladiaceae</taxon>
        <taxon>Cudoniella</taxon>
    </lineage>
</organism>
<dbReference type="SUPFAM" id="SSF50129">
    <property type="entry name" value="GroES-like"/>
    <property type="match status" value="1"/>
</dbReference>
<keyword evidence="5" id="KW-1185">Reference proteome</keyword>
<sequence length="365" mass="38732">MEALVATRGVLSRAISAVSSKPIGQGCEVKRIPLPIVSDRQILVNVHAVALNPIDFISIDRLAPRGSVVGCDYAGEVAEVGKNAPSSWKVGDRVAGFLHGGHYSDRGSFCKYLTIDGDLAWRVPDGLGYEEASTYGVAAATAMLGLSVHLGIPLLDTPSTDLTTQPQATESRGTVLIYSGSTSVGLFAIQLAKRSGYTVVTTASPHSFDLVKKYGADSVFDYRSKTAAQDISKAFPNITQAFDCISKGASTEFCAQVLEKNGGKIVTLLDQGKSKTKGVEYKFIVIFTALGEAFGWLPPIGPSFPASPSDRDALVRFYADLPSYGDVVKPPPLRVLGSGFDKILTGLQDLRGGKVSGQKLVVKLE</sequence>
<evidence type="ECO:0000313" key="5">
    <source>
        <dbReference type="Proteomes" id="UP000566819"/>
    </source>
</evidence>
<dbReference type="PANTHER" id="PTHR45348:SF7">
    <property type="entry name" value="ZINC BINDING OXIDOREDUCTASE, PUTATIVE-RELATED"/>
    <property type="match status" value="1"/>
</dbReference>
<dbReference type="Pfam" id="PF08240">
    <property type="entry name" value="ADH_N"/>
    <property type="match status" value="1"/>
</dbReference>
<protein>
    <recommendedName>
        <fullName evidence="3">Enoyl reductase (ER) domain-containing protein</fullName>
    </recommendedName>
</protein>
<dbReference type="Gene3D" id="3.40.50.720">
    <property type="entry name" value="NAD(P)-binding Rossmann-like Domain"/>
    <property type="match status" value="1"/>
</dbReference>
<dbReference type="InterPro" id="IPR013149">
    <property type="entry name" value="ADH-like_C"/>
</dbReference>
<proteinExistence type="inferred from homology"/>
<dbReference type="OrthoDB" id="48317at2759"/>
<dbReference type="InterPro" id="IPR047122">
    <property type="entry name" value="Trans-enoyl_RdTase-like"/>
</dbReference>
<dbReference type="Proteomes" id="UP000566819">
    <property type="component" value="Unassembled WGS sequence"/>
</dbReference>
<evidence type="ECO:0000313" key="4">
    <source>
        <dbReference type="EMBL" id="KAF4630755.1"/>
    </source>
</evidence>
<keyword evidence="2" id="KW-0560">Oxidoreductase</keyword>
<dbReference type="SUPFAM" id="SSF51735">
    <property type="entry name" value="NAD(P)-binding Rossmann-fold domains"/>
    <property type="match status" value="1"/>
</dbReference>
<accession>A0A8H4RIN7</accession>
<name>A0A8H4RIN7_9HELO</name>
<feature type="domain" description="Enoyl reductase (ER)" evidence="3">
    <location>
        <begin position="24"/>
        <end position="362"/>
    </location>
</feature>
<comment type="similarity">
    <text evidence="1">Belongs to the zinc-containing alcohol dehydrogenase family.</text>
</comment>
<dbReference type="InterPro" id="IPR020843">
    <property type="entry name" value="ER"/>
</dbReference>
<reference evidence="4 5" key="1">
    <citation type="submission" date="2020-03" db="EMBL/GenBank/DDBJ databases">
        <title>Draft Genome Sequence of Cudoniella acicularis.</title>
        <authorList>
            <person name="Buettner E."/>
            <person name="Kellner H."/>
        </authorList>
    </citation>
    <scope>NUCLEOTIDE SEQUENCE [LARGE SCALE GENOMIC DNA]</scope>
    <source>
        <strain evidence="4 5">DSM 108380</strain>
    </source>
</reference>
<evidence type="ECO:0000256" key="2">
    <source>
        <dbReference type="ARBA" id="ARBA00023002"/>
    </source>
</evidence>
<comment type="caution">
    <text evidence="4">The sequence shown here is derived from an EMBL/GenBank/DDBJ whole genome shotgun (WGS) entry which is preliminary data.</text>
</comment>